<evidence type="ECO:0000313" key="3">
    <source>
        <dbReference type="EMBL" id="KAF5183681.1"/>
    </source>
</evidence>
<keyword evidence="2" id="KW-0472">Membrane</keyword>
<protein>
    <submittedName>
        <fullName evidence="3">Uncharacterized protein</fullName>
    </submittedName>
</protein>
<evidence type="ECO:0000313" key="4">
    <source>
        <dbReference type="Proteomes" id="UP000554482"/>
    </source>
</evidence>
<evidence type="ECO:0000256" key="2">
    <source>
        <dbReference type="SAM" id="Phobius"/>
    </source>
</evidence>
<proteinExistence type="predicted"/>
<dbReference type="Proteomes" id="UP000554482">
    <property type="component" value="Unassembled WGS sequence"/>
</dbReference>
<keyword evidence="2" id="KW-0812">Transmembrane</keyword>
<evidence type="ECO:0000256" key="1">
    <source>
        <dbReference type="SAM" id="Coils"/>
    </source>
</evidence>
<comment type="caution">
    <text evidence="3">The sequence shown here is derived from an EMBL/GenBank/DDBJ whole genome shotgun (WGS) entry which is preliminary data.</text>
</comment>
<keyword evidence="2" id="KW-1133">Transmembrane helix</keyword>
<feature type="transmembrane region" description="Helical" evidence="2">
    <location>
        <begin position="25"/>
        <end position="46"/>
    </location>
</feature>
<dbReference type="AlphaFoldDB" id="A0A7J6VG64"/>
<gene>
    <name evidence="3" type="ORF">FRX31_026728</name>
</gene>
<accession>A0A7J6VG64</accession>
<dbReference type="OrthoDB" id="1677215at2759"/>
<sequence>MEAKNLETFYTCFIQFIFSSNNSRYMASLPIICAVVGFSASMLLNLPNLKKQSKQQILMEKLRIISEALEHAEQRVIRFQERHDRLLNQISSYYLCSQQLEEALVSARATMNEALEFAITLQQMQMKLIRSYTDEMSIVS</sequence>
<organism evidence="3 4">
    <name type="scientific">Thalictrum thalictroides</name>
    <name type="common">Rue-anemone</name>
    <name type="synonym">Anemone thalictroides</name>
    <dbReference type="NCBI Taxonomy" id="46969"/>
    <lineage>
        <taxon>Eukaryota</taxon>
        <taxon>Viridiplantae</taxon>
        <taxon>Streptophyta</taxon>
        <taxon>Embryophyta</taxon>
        <taxon>Tracheophyta</taxon>
        <taxon>Spermatophyta</taxon>
        <taxon>Magnoliopsida</taxon>
        <taxon>Ranunculales</taxon>
        <taxon>Ranunculaceae</taxon>
        <taxon>Thalictroideae</taxon>
        <taxon>Thalictrum</taxon>
    </lineage>
</organism>
<feature type="coiled-coil region" evidence="1">
    <location>
        <begin position="62"/>
        <end position="89"/>
    </location>
</feature>
<dbReference type="EMBL" id="JABWDY010033077">
    <property type="protein sequence ID" value="KAF5183681.1"/>
    <property type="molecule type" value="Genomic_DNA"/>
</dbReference>
<keyword evidence="4" id="KW-1185">Reference proteome</keyword>
<reference evidence="3 4" key="1">
    <citation type="submission" date="2020-06" db="EMBL/GenBank/DDBJ databases">
        <title>Transcriptomic and genomic resources for Thalictrum thalictroides and T. hernandezii: Facilitating candidate gene discovery in an emerging model plant lineage.</title>
        <authorList>
            <person name="Arias T."/>
            <person name="Riano-Pachon D.M."/>
            <person name="Di Stilio V.S."/>
        </authorList>
    </citation>
    <scope>NUCLEOTIDE SEQUENCE [LARGE SCALE GENOMIC DNA]</scope>
    <source>
        <strain evidence="4">cv. WT478/WT964</strain>
        <tissue evidence="3">Leaves</tissue>
    </source>
</reference>
<keyword evidence="1" id="KW-0175">Coiled coil</keyword>
<name>A0A7J6VG64_THATH</name>